<name>A0ABV6U6L6_9ACTN</name>
<evidence type="ECO:0000256" key="1">
    <source>
        <dbReference type="SAM" id="SignalP"/>
    </source>
</evidence>
<comment type="caution">
    <text evidence="2">The sequence shown here is derived from an EMBL/GenBank/DDBJ whole genome shotgun (WGS) entry which is preliminary data.</text>
</comment>
<dbReference type="EMBL" id="JBHMQT010000018">
    <property type="protein sequence ID" value="MFC0862776.1"/>
    <property type="molecule type" value="Genomic_DNA"/>
</dbReference>
<keyword evidence="3" id="KW-1185">Reference proteome</keyword>
<protein>
    <recommendedName>
        <fullName evidence="4">Lipoprotein</fullName>
    </recommendedName>
</protein>
<organism evidence="2 3">
    <name type="scientific">Sphaerimonospora cavernae</name>
    <dbReference type="NCBI Taxonomy" id="1740611"/>
    <lineage>
        <taxon>Bacteria</taxon>
        <taxon>Bacillati</taxon>
        <taxon>Actinomycetota</taxon>
        <taxon>Actinomycetes</taxon>
        <taxon>Streptosporangiales</taxon>
        <taxon>Streptosporangiaceae</taxon>
        <taxon>Sphaerimonospora</taxon>
    </lineage>
</organism>
<keyword evidence="1" id="KW-0732">Signal</keyword>
<accession>A0ABV6U6L6</accession>
<reference evidence="2 3" key="1">
    <citation type="submission" date="2024-09" db="EMBL/GenBank/DDBJ databases">
        <authorList>
            <person name="Sun Q."/>
            <person name="Mori K."/>
        </authorList>
    </citation>
    <scope>NUCLEOTIDE SEQUENCE [LARGE SCALE GENOMIC DNA]</scope>
    <source>
        <strain evidence="2 3">TBRC 1851</strain>
    </source>
</reference>
<evidence type="ECO:0000313" key="3">
    <source>
        <dbReference type="Proteomes" id="UP001589870"/>
    </source>
</evidence>
<evidence type="ECO:0000313" key="2">
    <source>
        <dbReference type="EMBL" id="MFC0862776.1"/>
    </source>
</evidence>
<proteinExistence type="predicted"/>
<gene>
    <name evidence="2" type="ORF">ACFHYQ_10765</name>
</gene>
<feature type="signal peptide" evidence="1">
    <location>
        <begin position="1"/>
        <end position="22"/>
    </location>
</feature>
<evidence type="ECO:0008006" key="4">
    <source>
        <dbReference type="Google" id="ProtNLM"/>
    </source>
</evidence>
<feature type="chain" id="PRO_5046673055" description="Lipoprotein" evidence="1">
    <location>
        <begin position="23"/>
        <end position="165"/>
    </location>
</feature>
<sequence>MSSSLSLRLQAVLVALSLVVLAVGCAGEPAKPDMTPDESREVFIAETIAVIRAVLPDTDPRIAVQEMNRPCGGPAGTDYSSVAAGISAHGEDPDDAMDPDNVFRNVVEVLKQRGWRVKYSDNRIAGAEREGVGDISAVLAESPLGIDIIGTTECVRNPAFTHAPM</sequence>
<dbReference type="RefSeq" id="WP_394300969.1">
    <property type="nucleotide sequence ID" value="NZ_JBHMQT010000018.1"/>
</dbReference>
<dbReference type="Proteomes" id="UP001589870">
    <property type="component" value="Unassembled WGS sequence"/>
</dbReference>